<proteinExistence type="predicted"/>
<comment type="caution">
    <text evidence="3">The sequence shown here is derived from an EMBL/GenBank/DDBJ whole genome shotgun (WGS) entry which is preliminary data.</text>
</comment>
<accession>A0A430B9C6</accession>
<dbReference type="RefSeq" id="WP_126791224.1">
    <property type="nucleotide sequence ID" value="NZ_CP060720.1"/>
</dbReference>
<dbReference type="InterPro" id="IPR029033">
    <property type="entry name" value="His_PPase_superfam"/>
</dbReference>
<evidence type="ECO:0000313" key="4">
    <source>
        <dbReference type="Proteomes" id="UP000288028"/>
    </source>
</evidence>
<dbReference type="EMBL" id="NGKB01000001">
    <property type="protein sequence ID" value="RSU16915.1"/>
    <property type="molecule type" value="Genomic_DNA"/>
</dbReference>
<dbReference type="InterPro" id="IPR050275">
    <property type="entry name" value="PGM_Phosphatase"/>
</dbReference>
<dbReference type="PANTHER" id="PTHR48100">
    <property type="entry name" value="BROAD-SPECIFICITY PHOSPHATASE YOR283W-RELATED"/>
    <property type="match status" value="1"/>
</dbReference>
<keyword evidence="4" id="KW-1185">Reference proteome</keyword>
<sequence length="206" mass="23337">MKLYFTRHGKTEWNQEMRLQGMHGDSPLLQESFEEIEKLGQHLKEIPFTMIYSSPLKRAKMTAEGICCELNQKPSIEFASELKELGLGKLEGQRIIDSREKYPKEMWTLRNDPSQYDPTPFDGEIYEDMLARSVGFVHEVVSNTETGPVLFVSHGVTLGGCIQTLIGTPLNEVRKQGGLSNNSLTIVDYTDGIFTLDVWNDSSFLN</sequence>
<dbReference type="SUPFAM" id="SSF53254">
    <property type="entry name" value="Phosphoglycerate mutase-like"/>
    <property type="match status" value="1"/>
</dbReference>
<dbReference type="PANTHER" id="PTHR48100:SF1">
    <property type="entry name" value="HISTIDINE PHOSPHATASE FAMILY PROTEIN-RELATED"/>
    <property type="match status" value="1"/>
</dbReference>
<dbReference type="InterPro" id="IPR013078">
    <property type="entry name" value="His_Pase_superF_clade-1"/>
</dbReference>
<dbReference type="CDD" id="cd07067">
    <property type="entry name" value="HP_PGM_like"/>
    <property type="match status" value="1"/>
</dbReference>
<feature type="active site" description="Tele-phosphohistidine intermediate" evidence="1">
    <location>
        <position position="8"/>
    </location>
</feature>
<dbReference type="GO" id="GO:0016791">
    <property type="term" value="F:phosphatase activity"/>
    <property type="evidence" value="ECO:0007669"/>
    <property type="project" value="TreeGrafter"/>
</dbReference>
<feature type="binding site" evidence="2">
    <location>
        <begin position="7"/>
        <end position="14"/>
    </location>
    <ligand>
        <name>substrate</name>
    </ligand>
</feature>
<evidence type="ECO:0000256" key="2">
    <source>
        <dbReference type="PIRSR" id="PIRSR613078-2"/>
    </source>
</evidence>
<evidence type="ECO:0008006" key="5">
    <source>
        <dbReference type="Google" id="ProtNLM"/>
    </source>
</evidence>
<feature type="binding site" evidence="2">
    <location>
        <position position="58"/>
    </location>
    <ligand>
        <name>substrate</name>
    </ligand>
</feature>
<evidence type="ECO:0000313" key="3">
    <source>
        <dbReference type="EMBL" id="RSU16915.1"/>
    </source>
</evidence>
<dbReference type="Proteomes" id="UP000288028">
    <property type="component" value="Unassembled WGS sequence"/>
</dbReference>
<protein>
    <recommendedName>
        <fullName evidence="5">Histidine phosphatase family protein</fullName>
    </recommendedName>
</protein>
<organism evidence="3 4">
    <name type="scientific">Vagococcus carniphilus</name>
    <dbReference type="NCBI Taxonomy" id="218144"/>
    <lineage>
        <taxon>Bacteria</taxon>
        <taxon>Bacillati</taxon>
        <taxon>Bacillota</taxon>
        <taxon>Bacilli</taxon>
        <taxon>Lactobacillales</taxon>
        <taxon>Enterococcaceae</taxon>
        <taxon>Vagococcus</taxon>
    </lineage>
</organism>
<name>A0A430B9C6_9ENTE</name>
<dbReference type="GO" id="GO:0005737">
    <property type="term" value="C:cytoplasm"/>
    <property type="evidence" value="ECO:0007669"/>
    <property type="project" value="TreeGrafter"/>
</dbReference>
<dbReference type="OrthoDB" id="9782128at2"/>
<dbReference type="Gene3D" id="3.40.50.1240">
    <property type="entry name" value="Phosphoglycerate mutase-like"/>
    <property type="match status" value="1"/>
</dbReference>
<dbReference type="SMART" id="SM00855">
    <property type="entry name" value="PGAM"/>
    <property type="match status" value="1"/>
</dbReference>
<dbReference type="Pfam" id="PF00300">
    <property type="entry name" value="His_Phos_1"/>
    <property type="match status" value="1"/>
</dbReference>
<dbReference type="GeneID" id="95579722"/>
<reference evidence="3 4" key="1">
    <citation type="submission" date="2017-05" db="EMBL/GenBank/DDBJ databases">
        <title>Vagococcus spp. assemblies.</title>
        <authorList>
            <person name="Gulvik C.A."/>
        </authorList>
    </citation>
    <scope>NUCLEOTIDE SEQUENCE [LARGE SCALE GENOMIC DNA]</scope>
    <source>
        <strain evidence="3 4">SS1714</strain>
    </source>
</reference>
<dbReference type="AlphaFoldDB" id="A0A430B9C6"/>
<gene>
    <name evidence="3" type="ORF">CBF28_01640</name>
</gene>
<feature type="active site" description="Proton donor/acceptor" evidence="1">
    <location>
        <position position="84"/>
    </location>
</feature>
<evidence type="ECO:0000256" key="1">
    <source>
        <dbReference type="PIRSR" id="PIRSR613078-1"/>
    </source>
</evidence>